<sequence>MKTLNFLPILLFLLIILGCKNNEAEEYQTDLDAAIRRIHADLQKELNTDVPSLSVYIVSPKGTYFSTVTGSNGTLVSKKTNFRFASNTKNFTSTAILKMMQDGWLKLDDKITANIPGTNTPYVPNTAEWNFPNKDQITIRELLQHNAGVYDVTNDASQYNVNGETYTDYMLENFPDHQFSTGEYVKILTDHNLTYGLPNTVYHYSNTGFSILGEIISRVYSQKSGSFKTYGSYMYDKIVGPSSKVPLDIKFPELASDKNLVIPYVKGFIKFADHNEITDQKNASAHVAEGNGVGNMVMLSDYIRSIMKGENVLNVSSVEQMKTSKGSATTSGYGLGCSYVPGVGYGHNGATEGYLSTMLYDPETDFSVVVLLPFWDLRNMNNFTKCLSTLNTTALEAKKALKY</sequence>
<dbReference type="InterPro" id="IPR050491">
    <property type="entry name" value="AmpC-like"/>
</dbReference>
<dbReference type="PROSITE" id="PS51257">
    <property type="entry name" value="PROKAR_LIPOPROTEIN"/>
    <property type="match status" value="1"/>
</dbReference>
<dbReference type="EMBL" id="JAENHK010000001">
    <property type="protein sequence ID" value="MBK1894279.1"/>
    <property type="molecule type" value="Genomic_DNA"/>
</dbReference>
<evidence type="ECO:0000313" key="2">
    <source>
        <dbReference type="EMBL" id="MBK1894279.1"/>
    </source>
</evidence>
<dbReference type="Proteomes" id="UP000628669">
    <property type="component" value="Unassembled WGS sequence"/>
</dbReference>
<comment type="caution">
    <text evidence="2">The sequence shown here is derived from an EMBL/GenBank/DDBJ whole genome shotgun (WGS) entry which is preliminary data.</text>
</comment>
<protein>
    <submittedName>
        <fullName evidence="2">Beta-lactamase family protein</fullName>
    </submittedName>
</protein>
<dbReference type="SUPFAM" id="SSF56601">
    <property type="entry name" value="beta-lactamase/transpeptidase-like"/>
    <property type="match status" value="1"/>
</dbReference>
<evidence type="ECO:0000259" key="1">
    <source>
        <dbReference type="Pfam" id="PF00144"/>
    </source>
</evidence>
<dbReference type="PANTHER" id="PTHR46825:SF7">
    <property type="entry name" value="D-ALANYL-D-ALANINE CARBOXYPEPTIDASE"/>
    <property type="match status" value="1"/>
</dbReference>
<gene>
    <name evidence="2" type="ORF">JHL15_00760</name>
</gene>
<keyword evidence="3" id="KW-1185">Reference proteome</keyword>
<dbReference type="Gene3D" id="3.40.710.10">
    <property type="entry name" value="DD-peptidase/beta-lactamase superfamily"/>
    <property type="match status" value="1"/>
</dbReference>
<organism evidence="2 3">
    <name type="scientific">Chryseobacterium paridis</name>
    <dbReference type="NCBI Taxonomy" id="2800328"/>
    <lineage>
        <taxon>Bacteria</taxon>
        <taxon>Pseudomonadati</taxon>
        <taxon>Bacteroidota</taxon>
        <taxon>Flavobacteriia</taxon>
        <taxon>Flavobacteriales</taxon>
        <taxon>Weeksellaceae</taxon>
        <taxon>Chryseobacterium group</taxon>
        <taxon>Chryseobacterium</taxon>
    </lineage>
</organism>
<accession>A0ABS1FPB8</accession>
<name>A0ABS1FPB8_9FLAO</name>
<evidence type="ECO:0000313" key="3">
    <source>
        <dbReference type="Proteomes" id="UP000628669"/>
    </source>
</evidence>
<dbReference type="PANTHER" id="PTHR46825">
    <property type="entry name" value="D-ALANYL-D-ALANINE-CARBOXYPEPTIDASE/ENDOPEPTIDASE AMPH"/>
    <property type="match status" value="1"/>
</dbReference>
<dbReference type="Pfam" id="PF00144">
    <property type="entry name" value="Beta-lactamase"/>
    <property type="match status" value="1"/>
</dbReference>
<dbReference type="InterPro" id="IPR012338">
    <property type="entry name" value="Beta-lactam/transpept-like"/>
</dbReference>
<feature type="domain" description="Beta-lactamase-related" evidence="1">
    <location>
        <begin position="47"/>
        <end position="371"/>
    </location>
</feature>
<reference evidence="3" key="1">
    <citation type="submission" date="2021-01" db="EMBL/GenBank/DDBJ databases">
        <title>Genome public.</title>
        <authorList>
            <person name="Liu C."/>
            <person name="Sun Q."/>
        </authorList>
    </citation>
    <scope>NUCLEOTIDE SEQUENCE [LARGE SCALE GENOMIC DNA]</scope>
    <source>
        <strain evidence="3">YIM B02567</strain>
    </source>
</reference>
<dbReference type="InterPro" id="IPR001466">
    <property type="entry name" value="Beta-lactam-related"/>
</dbReference>
<dbReference type="RefSeq" id="WP_200241577.1">
    <property type="nucleotide sequence ID" value="NZ_JAENHK010000001.1"/>
</dbReference>
<proteinExistence type="predicted"/>